<reference evidence="1 2" key="1">
    <citation type="submission" date="2018-10" db="EMBL/GenBank/DDBJ databases">
        <title>A high-quality apple genome assembly.</title>
        <authorList>
            <person name="Hu J."/>
        </authorList>
    </citation>
    <scope>NUCLEOTIDE SEQUENCE [LARGE SCALE GENOMIC DNA]</scope>
    <source>
        <strain evidence="2">cv. HFTH1</strain>
        <tissue evidence="1">Young leaf</tissue>
    </source>
</reference>
<organism evidence="1 2">
    <name type="scientific">Malus domestica</name>
    <name type="common">Apple</name>
    <name type="synonym">Pyrus malus</name>
    <dbReference type="NCBI Taxonomy" id="3750"/>
    <lineage>
        <taxon>Eukaryota</taxon>
        <taxon>Viridiplantae</taxon>
        <taxon>Streptophyta</taxon>
        <taxon>Embryophyta</taxon>
        <taxon>Tracheophyta</taxon>
        <taxon>Spermatophyta</taxon>
        <taxon>Magnoliopsida</taxon>
        <taxon>eudicotyledons</taxon>
        <taxon>Gunneridae</taxon>
        <taxon>Pentapetalae</taxon>
        <taxon>rosids</taxon>
        <taxon>fabids</taxon>
        <taxon>Rosales</taxon>
        <taxon>Rosaceae</taxon>
        <taxon>Amygdaloideae</taxon>
        <taxon>Maleae</taxon>
        <taxon>Malus</taxon>
    </lineage>
</organism>
<sequence>MIASPLPNISCLDDKKKKKLVESLGELFLQELRVPSVKKHVKRYCSVQLGFWPCLAASRFSKFEHDLLPTPNLDVA</sequence>
<comment type="caution">
    <text evidence="1">The sequence shown here is derived from an EMBL/GenBank/DDBJ whole genome shotgun (WGS) entry which is preliminary data.</text>
</comment>
<keyword evidence="2" id="KW-1185">Reference proteome</keyword>
<proteinExistence type="predicted"/>
<name>A0A498KDI3_MALDO</name>
<evidence type="ECO:0000313" key="2">
    <source>
        <dbReference type="Proteomes" id="UP000290289"/>
    </source>
</evidence>
<dbReference type="Proteomes" id="UP000290289">
    <property type="component" value="Chromosome 2"/>
</dbReference>
<protein>
    <submittedName>
        <fullName evidence="1">Uncharacterized protein</fullName>
    </submittedName>
</protein>
<dbReference type="EMBL" id="RDQH01000328">
    <property type="protein sequence ID" value="RXI06410.1"/>
    <property type="molecule type" value="Genomic_DNA"/>
</dbReference>
<accession>A0A498KDI3</accession>
<dbReference type="AlphaFoldDB" id="A0A498KDI3"/>
<evidence type="ECO:0000313" key="1">
    <source>
        <dbReference type="EMBL" id="RXI06410.1"/>
    </source>
</evidence>
<gene>
    <name evidence="1" type="ORF">DVH24_018452</name>
</gene>